<keyword evidence="2" id="KW-1185">Reference proteome</keyword>
<name>A0ABU2THA7_9ACTN</name>
<dbReference type="EMBL" id="JAVRFE010000061">
    <property type="protein sequence ID" value="MDT0460318.1"/>
    <property type="molecule type" value="Genomic_DNA"/>
</dbReference>
<dbReference type="SUPFAM" id="SSF49695">
    <property type="entry name" value="gamma-Crystallin-like"/>
    <property type="match status" value="1"/>
</dbReference>
<dbReference type="RefSeq" id="WP_311627268.1">
    <property type="nucleotide sequence ID" value="NZ_JAVRFE010000061.1"/>
</dbReference>
<organism evidence="1 2">
    <name type="scientific">Streptomyces mooreae</name>
    <dbReference type="NCBI Taxonomy" id="3075523"/>
    <lineage>
        <taxon>Bacteria</taxon>
        <taxon>Bacillati</taxon>
        <taxon>Actinomycetota</taxon>
        <taxon>Actinomycetes</taxon>
        <taxon>Kitasatosporales</taxon>
        <taxon>Streptomycetaceae</taxon>
        <taxon>Streptomyces</taxon>
    </lineage>
</organism>
<protein>
    <submittedName>
        <fullName evidence="1">Peptidase inhibitor family I36 protein</fullName>
    </submittedName>
</protein>
<evidence type="ECO:0000313" key="1">
    <source>
        <dbReference type="EMBL" id="MDT0460318.1"/>
    </source>
</evidence>
<dbReference type="Pfam" id="PF03995">
    <property type="entry name" value="Inhibitor_I36"/>
    <property type="match status" value="1"/>
</dbReference>
<proteinExistence type="predicted"/>
<comment type="caution">
    <text evidence="1">The sequence shown here is derived from an EMBL/GenBank/DDBJ whole genome shotgun (WGS) entry which is preliminary data.</text>
</comment>
<gene>
    <name evidence="1" type="ORF">RM550_32130</name>
</gene>
<reference evidence="1" key="1">
    <citation type="submission" date="2024-05" db="EMBL/GenBank/DDBJ databases">
        <title>30 novel species of actinomycetes from the DSMZ collection.</title>
        <authorList>
            <person name="Nouioui I."/>
        </authorList>
    </citation>
    <scope>NUCLEOTIDE SEQUENCE</scope>
    <source>
        <strain evidence="1">DSM 41527</strain>
    </source>
</reference>
<dbReference type="Gene3D" id="2.60.20.10">
    <property type="entry name" value="Crystallins"/>
    <property type="match status" value="1"/>
</dbReference>
<accession>A0ABU2THA7</accession>
<dbReference type="InterPro" id="IPR011024">
    <property type="entry name" value="G_crystallin-like"/>
</dbReference>
<sequence length="172" mass="19643">MIAQYNGRQINLAEDENWGGASSCTELPGGEVHCYDTNEEALADPSLPASIRQDTLKAAASLTSPPPKGCIEDYWCLFENANYTGRVLRFSSDAKHDLGDWGFRNRLSSVYYQVLRWTTNYGIARLWDYRSWPLHDRQRDLISHRHPNLATLAYPDGGNWNDKVDSFEVRRS</sequence>
<evidence type="ECO:0000313" key="2">
    <source>
        <dbReference type="Proteomes" id="UP001180551"/>
    </source>
</evidence>
<dbReference type="Proteomes" id="UP001180551">
    <property type="component" value="Unassembled WGS sequence"/>
</dbReference>